<evidence type="ECO:0000256" key="6">
    <source>
        <dbReference type="ARBA" id="ARBA00023242"/>
    </source>
</evidence>
<dbReference type="EMBL" id="MCBS01021982">
    <property type="protein sequence ID" value="RKF77407.1"/>
    <property type="molecule type" value="Genomic_DNA"/>
</dbReference>
<dbReference type="InterPro" id="IPR057927">
    <property type="entry name" value="RAD24-like_helical"/>
</dbReference>
<dbReference type="GO" id="GO:0003689">
    <property type="term" value="F:DNA clamp loader activity"/>
    <property type="evidence" value="ECO:0007669"/>
    <property type="project" value="TreeGrafter"/>
</dbReference>
<dbReference type="GO" id="GO:0003682">
    <property type="term" value="F:chromatin binding"/>
    <property type="evidence" value="ECO:0007669"/>
    <property type="project" value="TreeGrafter"/>
</dbReference>
<dbReference type="Proteomes" id="UP000285326">
    <property type="component" value="Unassembled WGS sequence"/>
</dbReference>
<dbReference type="InterPro" id="IPR004582">
    <property type="entry name" value="Checkpoint_prot_Rad17_Rad24"/>
</dbReference>
<reference evidence="9 10" key="1">
    <citation type="journal article" date="2018" name="BMC Genomics">
        <title>Comparative genome analyses reveal sequence features reflecting distinct modes of host-adaptation between dicot and monocot powdery mildew.</title>
        <authorList>
            <person name="Wu Y."/>
            <person name="Ma X."/>
            <person name="Pan Z."/>
            <person name="Kale S.D."/>
            <person name="Song Y."/>
            <person name="King H."/>
            <person name="Zhang Q."/>
            <person name="Presley C."/>
            <person name="Deng X."/>
            <person name="Wei C.I."/>
            <person name="Xiao S."/>
        </authorList>
    </citation>
    <scope>NUCLEOTIDE SEQUENCE [LARGE SCALE GENOMIC DNA]</scope>
    <source>
        <strain evidence="9">UMSG1</strain>
    </source>
</reference>
<evidence type="ECO:0000256" key="3">
    <source>
        <dbReference type="ARBA" id="ARBA00022741"/>
    </source>
</evidence>
<dbReference type="Pfam" id="PF03215">
    <property type="entry name" value="Rad17"/>
    <property type="match status" value="1"/>
</dbReference>
<proteinExistence type="inferred from homology"/>
<protein>
    <submittedName>
        <fullName evidence="9">Cell cycle checkpoint protein RAD17</fullName>
    </submittedName>
</protein>
<keyword evidence="3" id="KW-0547">Nucleotide-binding</keyword>
<dbReference type="SUPFAM" id="SSF52540">
    <property type="entry name" value="P-loop containing nucleoside triphosphate hydrolases"/>
    <property type="match status" value="1"/>
</dbReference>
<dbReference type="GO" id="GO:0005634">
    <property type="term" value="C:nucleus"/>
    <property type="evidence" value="ECO:0007669"/>
    <property type="project" value="UniProtKB-SubCell"/>
</dbReference>
<evidence type="ECO:0000313" key="10">
    <source>
        <dbReference type="Proteomes" id="UP000285326"/>
    </source>
</evidence>
<dbReference type="Pfam" id="PF25812">
    <property type="entry name" value="RAD24_helical"/>
    <property type="match status" value="1"/>
</dbReference>
<feature type="domain" description="Checkpoint protein RAD24-like helical bundle" evidence="8">
    <location>
        <begin position="508"/>
        <end position="614"/>
    </location>
</feature>
<accession>A0A420ISA1</accession>
<evidence type="ECO:0000313" key="9">
    <source>
        <dbReference type="EMBL" id="RKF77407.1"/>
    </source>
</evidence>
<dbReference type="Gene3D" id="3.40.50.300">
    <property type="entry name" value="P-loop containing nucleotide triphosphate hydrolases"/>
    <property type="match status" value="1"/>
</dbReference>
<gene>
    <name evidence="9" type="ORF">GcM1_219017</name>
</gene>
<comment type="subcellular location">
    <subcellularLocation>
        <location evidence="1">Nucleus</location>
    </subcellularLocation>
</comment>
<sequence length="857" mass="95463">MMAPPSKRRKFDCCSSGYNILKTKVELVSSSPSRPSEPNIINAARDRNEILATRSNEPRPQAGITASHASIPSYSIASSRSTKITEKITKNSLGNVAHNLKVKRVKDKKQNGSNNHFKKGDTALQASIAISEADVDYISDWDEDELGFCQISSTVLHSIAKNRSIQSQPRPLKNGKNSLNKFLQETVTQEEYEKDLRPWAERFAPTSLDELAVHKRKVADVRKWLEDAMGSTIRQRLLLLKGAPGSGKTTTVRLLAESLGYQILEWRNPVGPLASSDGLLSMSAQFDEFLGKGGRFRQLDLFSSQESVSTRRKEELPDARRSIILIEEFPSTFASSSLILKSFQRSLLQYLTCSSISLFTNCNKSINSAVPVVIIFSESPLTTFNSADNFTAHRLLGPLVIQHPSVRIIEFNPVAPSLMAKALDLIIQKESQKSGRKKIPGPMVLKKLGETGDIRGATGSLEFLCLRGDTDGDWSARVSFGRSKSKTKETTMTKMEKESLELINQREVSLGIFHAVGKVIYNRRQNSPSTLPVDQNPERLPNHLYIHSRPKKSLVSVNELMDEIGTDVHTFIAALHENYLLSCDAAPSCFEYSSLDHVSGCIDALSDSDLICSSWNGAVITTSLSKDSLYCDEIGFQTAVRGLLFSLPNPVTRKVPTSACGSQNAKARDAHCMFYPTSLRLWRAREEMKSIIDIWIGRLQNGTQDCTRRIMEDMNSSKMNYGIVENWKSPQSKSTEGVTNTTSFTMVSNLSRKEMLLERLPYMAKILKFKRTTSSIIATKELEKVTTFAGIGSIKESLDANHDTEIEGKRWISNESNHNELLMNCNKLLGKSNGTKSLPIQQPEQKLLLSDDDIEDF</sequence>
<dbReference type="PANTHER" id="PTHR12172">
    <property type="entry name" value="CELL CYCLE CHECKPOINT PROTEIN RAD17"/>
    <property type="match status" value="1"/>
</dbReference>
<dbReference type="GO" id="GO:0033314">
    <property type="term" value="P:mitotic DNA replication checkpoint signaling"/>
    <property type="evidence" value="ECO:0007669"/>
    <property type="project" value="TreeGrafter"/>
</dbReference>
<comment type="caution">
    <text evidence="9">The sequence shown here is derived from an EMBL/GenBank/DDBJ whole genome shotgun (WGS) entry which is preliminary data.</text>
</comment>
<dbReference type="AlphaFoldDB" id="A0A420ISA1"/>
<dbReference type="GO" id="GO:0005524">
    <property type="term" value="F:ATP binding"/>
    <property type="evidence" value="ECO:0007669"/>
    <property type="project" value="UniProtKB-KW"/>
</dbReference>
<organism evidence="9 10">
    <name type="scientific">Golovinomyces cichoracearum</name>
    <dbReference type="NCBI Taxonomy" id="62708"/>
    <lineage>
        <taxon>Eukaryota</taxon>
        <taxon>Fungi</taxon>
        <taxon>Dikarya</taxon>
        <taxon>Ascomycota</taxon>
        <taxon>Pezizomycotina</taxon>
        <taxon>Leotiomycetes</taxon>
        <taxon>Erysiphales</taxon>
        <taxon>Erysiphaceae</taxon>
        <taxon>Golovinomyces</taxon>
    </lineage>
</organism>
<dbReference type="PANTHER" id="PTHR12172:SF0">
    <property type="entry name" value="CELL CYCLE CHECKPOINT PROTEIN RAD17"/>
    <property type="match status" value="1"/>
</dbReference>
<keyword evidence="4" id="KW-0227">DNA damage</keyword>
<dbReference type="InterPro" id="IPR027417">
    <property type="entry name" value="P-loop_NTPase"/>
</dbReference>
<evidence type="ECO:0000259" key="8">
    <source>
        <dbReference type="Pfam" id="PF25812"/>
    </source>
</evidence>
<keyword evidence="7" id="KW-0131">Cell cycle</keyword>
<keyword evidence="6" id="KW-0539">Nucleus</keyword>
<name>A0A420ISA1_9PEZI</name>
<keyword evidence="5" id="KW-0067">ATP-binding</keyword>
<evidence type="ECO:0000256" key="4">
    <source>
        <dbReference type="ARBA" id="ARBA00022763"/>
    </source>
</evidence>
<evidence type="ECO:0000256" key="7">
    <source>
        <dbReference type="ARBA" id="ARBA00023306"/>
    </source>
</evidence>
<evidence type="ECO:0000256" key="1">
    <source>
        <dbReference type="ARBA" id="ARBA00004123"/>
    </source>
</evidence>
<evidence type="ECO:0000256" key="2">
    <source>
        <dbReference type="ARBA" id="ARBA00006168"/>
    </source>
</evidence>
<dbReference type="GO" id="GO:0000077">
    <property type="term" value="P:DNA damage checkpoint signaling"/>
    <property type="evidence" value="ECO:0007669"/>
    <property type="project" value="TreeGrafter"/>
</dbReference>
<comment type="similarity">
    <text evidence="2">Belongs to the rad17/RAD24 family.</text>
</comment>
<dbReference type="GO" id="GO:0006281">
    <property type="term" value="P:DNA repair"/>
    <property type="evidence" value="ECO:0007669"/>
    <property type="project" value="InterPro"/>
</dbReference>
<evidence type="ECO:0000256" key="5">
    <source>
        <dbReference type="ARBA" id="ARBA00022840"/>
    </source>
</evidence>